<dbReference type="SMART" id="SM00297">
    <property type="entry name" value="BROMO"/>
    <property type="match status" value="1"/>
</dbReference>
<dbReference type="Proteomes" id="UP000077315">
    <property type="component" value="Unassembled WGS sequence"/>
</dbReference>
<evidence type="ECO:0000313" key="5">
    <source>
        <dbReference type="Proteomes" id="UP000077315"/>
    </source>
</evidence>
<dbReference type="InterPro" id="IPR036427">
    <property type="entry name" value="Bromodomain-like_sf"/>
</dbReference>
<dbReference type="RefSeq" id="XP_018294614.1">
    <property type="nucleotide sequence ID" value="XM_018427829.1"/>
</dbReference>
<dbReference type="InterPro" id="IPR051831">
    <property type="entry name" value="Bromodomain_contain_prot"/>
</dbReference>
<dbReference type="SUPFAM" id="SSF47370">
    <property type="entry name" value="Bromodomain"/>
    <property type="match status" value="1"/>
</dbReference>
<dbReference type="PROSITE" id="PS50014">
    <property type="entry name" value="BROMODOMAIN_2"/>
    <property type="match status" value="1"/>
</dbReference>
<dbReference type="VEuPathDB" id="FungiDB:PHYBLDRAFT_104241"/>
<dbReference type="AlphaFoldDB" id="A0A162NM32"/>
<proteinExistence type="predicted"/>
<evidence type="ECO:0000256" key="2">
    <source>
        <dbReference type="PROSITE-ProRule" id="PRU00035"/>
    </source>
</evidence>
<feature type="non-terminal residue" evidence="4">
    <location>
        <position position="1"/>
    </location>
</feature>
<dbReference type="InterPro" id="IPR001487">
    <property type="entry name" value="Bromodomain"/>
</dbReference>
<sequence>FLTPVDMGVIPDYALVIRHPMDFTTMKERLERDYYQHLDDILHDFKMIVRNAKTYNAPNTIYWRSADRLE</sequence>
<dbReference type="EMBL" id="KV440975">
    <property type="protein sequence ID" value="OAD76574.1"/>
    <property type="molecule type" value="Genomic_DNA"/>
</dbReference>
<dbReference type="InParanoid" id="A0A162NM32"/>
<protein>
    <recommendedName>
        <fullName evidence="3">Bromo domain-containing protein</fullName>
    </recommendedName>
</protein>
<dbReference type="GO" id="GO:0006325">
    <property type="term" value="P:chromatin organization"/>
    <property type="evidence" value="ECO:0007669"/>
    <property type="project" value="UniProtKB-ARBA"/>
</dbReference>
<dbReference type="GeneID" id="28988735"/>
<evidence type="ECO:0000259" key="3">
    <source>
        <dbReference type="PROSITE" id="PS50014"/>
    </source>
</evidence>
<feature type="non-terminal residue" evidence="4">
    <location>
        <position position="70"/>
    </location>
</feature>
<dbReference type="PANTHER" id="PTHR22881">
    <property type="entry name" value="BROMODOMAIN CONTAINING PROTEIN"/>
    <property type="match status" value="1"/>
</dbReference>
<dbReference type="Pfam" id="PF00439">
    <property type="entry name" value="Bromodomain"/>
    <property type="match status" value="1"/>
</dbReference>
<dbReference type="Gene3D" id="1.20.920.10">
    <property type="entry name" value="Bromodomain-like"/>
    <property type="match status" value="1"/>
</dbReference>
<dbReference type="OrthoDB" id="21449at2759"/>
<gene>
    <name evidence="4" type="ORF">PHYBLDRAFT_104241</name>
</gene>
<reference evidence="5" key="1">
    <citation type="submission" date="2015-06" db="EMBL/GenBank/DDBJ databases">
        <title>Expansion of signal transduction pathways in fungi by whole-genome duplication.</title>
        <authorList>
            <consortium name="DOE Joint Genome Institute"/>
            <person name="Corrochano L.M."/>
            <person name="Kuo A."/>
            <person name="Marcet-Houben M."/>
            <person name="Polaino S."/>
            <person name="Salamov A."/>
            <person name="Villalobos J.M."/>
            <person name="Alvarez M.I."/>
            <person name="Avalos J."/>
            <person name="Benito E.P."/>
            <person name="Benoit I."/>
            <person name="Burger G."/>
            <person name="Camino L.P."/>
            <person name="Canovas D."/>
            <person name="Cerda-Olmedo E."/>
            <person name="Cheng J.-F."/>
            <person name="Dominguez A."/>
            <person name="Elias M."/>
            <person name="Eslava A.P."/>
            <person name="Glaser F."/>
            <person name="Grimwood J."/>
            <person name="Gutierrez G."/>
            <person name="Heitman J."/>
            <person name="Henrissat B."/>
            <person name="Iturriaga E.A."/>
            <person name="Lang B.F."/>
            <person name="Lavin J.L."/>
            <person name="Lee S."/>
            <person name="Li W."/>
            <person name="Lindquist E."/>
            <person name="Lopez-Garcia S."/>
            <person name="Luque E.M."/>
            <person name="Marcos A.T."/>
            <person name="Martin J."/>
            <person name="McCluskey K."/>
            <person name="Medina H.R."/>
            <person name="Miralles-Duran A."/>
            <person name="Miyazaki A."/>
            <person name="Munoz-Torres E."/>
            <person name="Oguiza J.A."/>
            <person name="Ohm R."/>
            <person name="Olmedo M."/>
            <person name="Orejas M."/>
            <person name="Ortiz-Castellanos L."/>
            <person name="Pisabarro A.G."/>
            <person name="Rodriguez-Romero J."/>
            <person name="Ruiz-Herrera J."/>
            <person name="Ruiz-Vazquez R."/>
            <person name="Sanz C."/>
            <person name="Schackwitz W."/>
            <person name="Schmutz J."/>
            <person name="Shahriari M."/>
            <person name="Shelest E."/>
            <person name="Silva-Franco F."/>
            <person name="Soanes D."/>
            <person name="Syed K."/>
            <person name="Tagua V.G."/>
            <person name="Talbot N.J."/>
            <person name="Thon M."/>
            <person name="De vries R.P."/>
            <person name="Wiebenga A."/>
            <person name="Yadav J.S."/>
            <person name="Braun E.L."/>
            <person name="Baker S."/>
            <person name="Garre V."/>
            <person name="Horwitz B."/>
            <person name="Torres-Martinez S."/>
            <person name="Idnurm A."/>
            <person name="Herrera-Estrella A."/>
            <person name="Gabaldon T."/>
            <person name="Grigoriev I.V."/>
        </authorList>
    </citation>
    <scope>NUCLEOTIDE SEQUENCE [LARGE SCALE GENOMIC DNA]</scope>
    <source>
        <strain evidence="5">NRRL 1555(-)</strain>
    </source>
</reference>
<keyword evidence="1 2" id="KW-0103">Bromodomain</keyword>
<dbReference type="PRINTS" id="PR00503">
    <property type="entry name" value="BROMODOMAIN"/>
</dbReference>
<dbReference type="PANTHER" id="PTHR22881:SF27">
    <property type="entry name" value="BROMODOMAIN CONTAINING 7_9"/>
    <property type="match status" value="1"/>
</dbReference>
<keyword evidence="5" id="KW-1185">Reference proteome</keyword>
<dbReference type="STRING" id="763407.A0A162NM32"/>
<evidence type="ECO:0000313" key="4">
    <source>
        <dbReference type="EMBL" id="OAD76574.1"/>
    </source>
</evidence>
<name>A0A162NM32_PHYB8</name>
<accession>A0A162NM32</accession>
<feature type="domain" description="Bromo" evidence="3">
    <location>
        <begin position="1"/>
        <end position="63"/>
    </location>
</feature>
<evidence type="ECO:0000256" key="1">
    <source>
        <dbReference type="ARBA" id="ARBA00023117"/>
    </source>
</evidence>
<organism evidence="4 5">
    <name type="scientific">Phycomyces blakesleeanus (strain ATCC 8743b / DSM 1359 / FGSC 10004 / NBRC 33097 / NRRL 1555)</name>
    <dbReference type="NCBI Taxonomy" id="763407"/>
    <lineage>
        <taxon>Eukaryota</taxon>
        <taxon>Fungi</taxon>
        <taxon>Fungi incertae sedis</taxon>
        <taxon>Mucoromycota</taxon>
        <taxon>Mucoromycotina</taxon>
        <taxon>Mucoromycetes</taxon>
        <taxon>Mucorales</taxon>
        <taxon>Phycomycetaceae</taxon>
        <taxon>Phycomyces</taxon>
    </lineage>
</organism>